<dbReference type="NCBIfam" id="NF041131">
    <property type="entry name" value="RicT_YaaT_fam"/>
    <property type="match status" value="1"/>
</dbReference>
<dbReference type="InterPro" id="IPR007557">
    <property type="entry name" value="PSP1_C"/>
</dbReference>
<protein>
    <recommendedName>
        <fullName evidence="1">PSP1 C-terminal domain-containing protein</fullName>
    </recommendedName>
</protein>
<dbReference type="AlphaFoldDB" id="A0A399E8E2"/>
<reference evidence="2 3" key="1">
    <citation type="submission" date="2018-08" db="EMBL/GenBank/DDBJ databases">
        <title>Meiothermus cateniformans JCM 15151 genome sequencing project.</title>
        <authorList>
            <person name="Da Costa M.S."/>
            <person name="Albuquerque L."/>
            <person name="Raposo P."/>
            <person name="Froufe H.J.C."/>
            <person name="Barroso C.S."/>
            <person name="Egas C."/>
        </authorList>
    </citation>
    <scope>NUCLEOTIDE SEQUENCE [LARGE SCALE GENOMIC DNA]</scope>
    <source>
        <strain evidence="2 3">JCM 15151</strain>
    </source>
</reference>
<sequence length="259" mass="29010">MECVGVRFAHSPKIYDYRFGSQAPPVGSWVVVKTPRGLELAKVRTEPRLGQAVGEIVRVATPADLDQHSKLKNRAEEVYWWLKARLRREGVRAKLLGCEFTLDGNHISVQYSAEQRIDLRRWVSELNRLAGARVEFVALGPRDQTAYLGTLGACGMESCCSNWLQDFTQVSIKMARDQQLPLSPEKISGPCGRLLCCLQYEHQQYQELLAELPRKNSKACSLQGVCGKVAKLNPLAGTVDLVTEEGSTVTVHKSELRWE</sequence>
<dbReference type="PROSITE" id="PS51411">
    <property type="entry name" value="PSP1_C"/>
    <property type="match status" value="1"/>
</dbReference>
<dbReference type="PANTHER" id="PTHR43830:SF3">
    <property type="entry name" value="PROTEIN PSP1"/>
    <property type="match status" value="1"/>
</dbReference>
<proteinExistence type="predicted"/>
<dbReference type="EMBL" id="QWKX01000016">
    <property type="protein sequence ID" value="RIH78312.1"/>
    <property type="molecule type" value="Genomic_DNA"/>
</dbReference>
<dbReference type="GO" id="GO:0005737">
    <property type="term" value="C:cytoplasm"/>
    <property type="evidence" value="ECO:0007669"/>
    <property type="project" value="TreeGrafter"/>
</dbReference>
<name>A0A399E8E2_9DEIN</name>
<dbReference type="InterPro" id="IPR047767">
    <property type="entry name" value="PSP1-like"/>
</dbReference>
<feature type="domain" description="PSP1 C-terminal" evidence="1">
    <location>
        <begin position="54"/>
        <end position="139"/>
    </location>
</feature>
<dbReference type="Proteomes" id="UP000266089">
    <property type="component" value="Unassembled WGS sequence"/>
</dbReference>
<dbReference type="OrthoDB" id="9779344at2"/>
<accession>A0A399E8E2</accession>
<dbReference type="RefSeq" id="WP_027886780.1">
    <property type="nucleotide sequence ID" value="NZ_JBHSXZ010000007.1"/>
</dbReference>
<evidence type="ECO:0000259" key="1">
    <source>
        <dbReference type="PROSITE" id="PS51411"/>
    </source>
</evidence>
<comment type="caution">
    <text evidence="2">The sequence shown here is derived from an EMBL/GenBank/DDBJ whole genome shotgun (WGS) entry which is preliminary data.</text>
</comment>
<evidence type="ECO:0000313" key="3">
    <source>
        <dbReference type="Proteomes" id="UP000266089"/>
    </source>
</evidence>
<dbReference type="PANTHER" id="PTHR43830">
    <property type="entry name" value="PROTEIN PSP1"/>
    <property type="match status" value="1"/>
</dbReference>
<dbReference type="Pfam" id="PF04468">
    <property type="entry name" value="PSP1"/>
    <property type="match status" value="1"/>
</dbReference>
<evidence type="ECO:0000313" key="2">
    <source>
        <dbReference type="EMBL" id="RIH78312.1"/>
    </source>
</evidence>
<organism evidence="2 3">
    <name type="scientific">Meiothermus taiwanensis</name>
    <dbReference type="NCBI Taxonomy" id="172827"/>
    <lineage>
        <taxon>Bacteria</taxon>
        <taxon>Thermotogati</taxon>
        <taxon>Deinococcota</taxon>
        <taxon>Deinococci</taxon>
        <taxon>Thermales</taxon>
        <taxon>Thermaceae</taxon>
        <taxon>Meiothermus</taxon>
    </lineage>
</organism>
<gene>
    <name evidence="2" type="ORF">Mcate_00902</name>
</gene>